<dbReference type="PIRSF" id="PIRSF032131">
    <property type="entry name" value="UCP032131"/>
    <property type="match status" value="1"/>
</dbReference>
<reference evidence="2 3" key="1">
    <citation type="submission" date="2018-09" db="EMBL/GenBank/DDBJ databases">
        <title>Roseovarius spongiae sp. nov., isolated from a marine sponge.</title>
        <authorList>
            <person name="Zhuang L."/>
            <person name="Luo L."/>
        </authorList>
    </citation>
    <scope>NUCLEOTIDE SEQUENCE [LARGE SCALE GENOMIC DNA]</scope>
    <source>
        <strain evidence="2 3">HN-E21</strain>
    </source>
</reference>
<sequence>MIKFTLKCAEGHRFESWFQDSAAFDKLDAAGMIACSVCGDAQVEKAIMAPAVSAGRKGAAPAREDAPLSAPASPAEQALAELRRRVERESEYVGMSFAQEARDIHEGAAPERAIHGEARAEDAKKLIEDGVPVAPLPFRLGRKSN</sequence>
<protein>
    <submittedName>
        <fullName evidence="2">DUF1178 family protein</fullName>
    </submittedName>
</protein>
<dbReference type="RefSeq" id="WP_121163796.1">
    <property type="nucleotide sequence ID" value="NZ_RAPE01000001.1"/>
</dbReference>
<evidence type="ECO:0000256" key="1">
    <source>
        <dbReference type="SAM" id="MobiDB-lite"/>
    </source>
</evidence>
<proteinExistence type="predicted"/>
<dbReference type="EMBL" id="RAPE01000001">
    <property type="protein sequence ID" value="RKF16616.1"/>
    <property type="molecule type" value="Genomic_DNA"/>
</dbReference>
<evidence type="ECO:0000313" key="2">
    <source>
        <dbReference type="EMBL" id="RKF16616.1"/>
    </source>
</evidence>
<dbReference type="Proteomes" id="UP000281128">
    <property type="component" value="Unassembled WGS sequence"/>
</dbReference>
<name>A0A3A8AXV8_9RHOB</name>
<organism evidence="2 3">
    <name type="scientific">Roseovarius spongiae</name>
    <dbReference type="NCBI Taxonomy" id="2320272"/>
    <lineage>
        <taxon>Bacteria</taxon>
        <taxon>Pseudomonadati</taxon>
        <taxon>Pseudomonadota</taxon>
        <taxon>Alphaproteobacteria</taxon>
        <taxon>Rhodobacterales</taxon>
        <taxon>Roseobacteraceae</taxon>
        <taxon>Roseovarius</taxon>
    </lineage>
</organism>
<evidence type="ECO:0000313" key="3">
    <source>
        <dbReference type="Proteomes" id="UP000281128"/>
    </source>
</evidence>
<accession>A0A3A8AXV8</accession>
<keyword evidence="3" id="KW-1185">Reference proteome</keyword>
<dbReference type="InterPro" id="IPR009562">
    <property type="entry name" value="DUF1178"/>
</dbReference>
<dbReference type="Pfam" id="PF06676">
    <property type="entry name" value="DUF1178"/>
    <property type="match status" value="1"/>
</dbReference>
<dbReference type="AlphaFoldDB" id="A0A3A8AXV8"/>
<gene>
    <name evidence="2" type="ORF">D6850_03455</name>
</gene>
<comment type="caution">
    <text evidence="2">The sequence shown here is derived from an EMBL/GenBank/DDBJ whole genome shotgun (WGS) entry which is preliminary data.</text>
</comment>
<feature type="region of interest" description="Disordered" evidence="1">
    <location>
        <begin position="56"/>
        <end position="76"/>
    </location>
</feature>
<dbReference type="OrthoDB" id="9799894at2"/>